<feature type="region of interest" description="Disordered" evidence="1">
    <location>
        <begin position="61"/>
        <end position="85"/>
    </location>
</feature>
<dbReference type="OrthoDB" id="10522430at2759"/>
<name>A0A3P7RJB3_DIBLA</name>
<reference evidence="2 3" key="1">
    <citation type="submission" date="2018-11" db="EMBL/GenBank/DDBJ databases">
        <authorList>
            <consortium name="Pathogen Informatics"/>
        </authorList>
    </citation>
    <scope>NUCLEOTIDE SEQUENCE [LARGE SCALE GENOMIC DNA]</scope>
</reference>
<sequence>MSVEEVPAFEQPLIKGHLSGFGEATSTPARWKRSRMCLRRCYSLESLRPRQSRWMLSPRIIESEEREEEASKQLQRPQQKDLRRSAPFVFSSNRRRVHTENDVSTVLILEQLSSLLNDESAHLEDAADEDRAEVEQEDRRSQKFGRCGLFPDRARETAAI</sequence>
<evidence type="ECO:0000256" key="1">
    <source>
        <dbReference type="SAM" id="MobiDB-lite"/>
    </source>
</evidence>
<dbReference type="AlphaFoldDB" id="A0A3P7RJB3"/>
<dbReference type="EMBL" id="UYRU01107027">
    <property type="protein sequence ID" value="VDN43196.1"/>
    <property type="molecule type" value="Genomic_DNA"/>
</dbReference>
<keyword evidence="3" id="KW-1185">Reference proteome</keyword>
<gene>
    <name evidence="2" type="ORF">DILT_LOCUS19024</name>
</gene>
<evidence type="ECO:0000313" key="3">
    <source>
        <dbReference type="Proteomes" id="UP000281553"/>
    </source>
</evidence>
<proteinExistence type="predicted"/>
<dbReference type="Proteomes" id="UP000281553">
    <property type="component" value="Unassembled WGS sequence"/>
</dbReference>
<organism evidence="2 3">
    <name type="scientific">Dibothriocephalus latus</name>
    <name type="common">Fish tapeworm</name>
    <name type="synonym">Diphyllobothrium latum</name>
    <dbReference type="NCBI Taxonomy" id="60516"/>
    <lineage>
        <taxon>Eukaryota</taxon>
        <taxon>Metazoa</taxon>
        <taxon>Spiralia</taxon>
        <taxon>Lophotrochozoa</taxon>
        <taxon>Platyhelminthes</taxon>
        <taxon>Cestoda</taxon>
        <taxon>Eucestoda</taxon>
        <taxon>Diphyllobothriidea</taxon>
        <taxon>Diphyllobothriidae</taxon>
        <taxon>Dibothriocephalus</taxon>
    </lineage>
</organism>
<accession>A0A3P7RJB3</accession>
<protein>
    <submittedName>
        <fullName evidence="2">Uncharacterized protein</fullName>
    </submittedName>
</protein>
<evidence type="ECO:0000313" key="2">
    <source>
        <dbReference type="EMBL" id="VDN43196.1"/>
    </source>
</evidence>
<feature type="region of interest" description="Disordered" evidence="1">
    <location>
        <begin position="123"/>
        <end position="145"/>
    </location>
</feature>